<dbReference type="Proteomes" id="UP001457282">
    <property type="component" value="Unassembled WGS sequence"/>
</dbReference>
<organism evidence="2 3">
    <name type="scientific">Rubus argutus</name>
    <name type="common">Southern blackberry</name>
    <dbReference type="NCBI Taxonomy" id="59490"/>
    <lineage>
        <taxon>Eukaryota</taxon>
        <taxon>Viridiplantae</taxon>
        <taxon>Streptophyta</taxon>
        <taxon>Embryophyta</taxon>
        <taxon>Tracheophyta</taxon>
        <taxon>Spermatophyta</taxon>
        <taxon>Magnoliopsida</taxon>
        <taxon>eudicotyledons</taxon>
        <taxon>Gunneridae</taxon>
        <taxon>Pentapetalae</taxon>
        <taxon>rosids</taxon>
        <taxon>fabids</taxon>
        <taxon>Rosales</taxon>
        <taxon>Rosaceae</taxon>
        <taxon>Rosoideae</taxon>
        <taxon>Rosoideae incertae sedis</taxon>
        <taxon>Rubus</taxon>
    </lineage>
</organism>
<name>A0AAW1VPS3_RUBAR</name>
<dbReference type="AlphaFoldDB" id="A0AAW1VPS3"/>
<dbReference type="Pfam" id="PF07393">
    <property type="entry name" value="Sec10_HB"/>
    <property type="match status" value="1"/>
</dbReference>
<reference evidence="2 3" key="1">
    <citation type="journal article" date="2023" name="G3 (Bethesda)">
        <title>A chromosome-length genome assembly and annotation of blackberry (Rubus argutus, cv. 'Hillquist').</title>
        <authorList>
            <person name="Bruna T."/>
            <person name="Aryal R."/>
            <person name="Dudchenko O."/>
            <person name="Sargent D.J."/>
            <person name="Mead D."/>
            <person name="Buti M."/>
            <person name="Cavallini A."/>
            <person name="Hytonen T."/>
            <person name="Andres J."/>
            <person name="Pham M."/>
            <person name="Weisz D."/>
            <person name="Mascagni F."/>
            <person name="Usai G."/>
            <person name="Natali L."/>
            <person name="Bassil N."/>
            <person name="Fernandez G.E."/>
            <person name="Lomsadze A."/>
            <person name="Armour M."/>
            <person name="Olukolu B."/>
            <person name="Poorten T."/>
            <person name="Britton C."/>
            <person name="Davik J."/>
            <person name="Ashrafi H."/>
            <person name="Aiden E.L."/>
            <person name="Borodovsky M."/>
            <person name="Worthington M."/>
        </authorList>
    </citation>
    <scope>NUCLEOTIDE SEQUENCE [LARGE SCALE GENOMIC DNA]</scope>
    <source>
        <strain evidence="2">PI 553951</strain>
    </source>
</reference>
<dbReference type="GO" id="GO:0000145">
    <property type="term" value="C:exocyst"/>
    <property type="evidence" value="ECO:0007669"/>
    <property type="project" value="TreeGrafter"/>
</dbReference>
<sequence length="273" mass="30143">MQHYAATRPMFIDVEVINADTRLVLGDEGSQANPNNVSRELFSLYKEIADTVCKEAATIMVVFPSPNEVMSILVQQVLEQRITALLDILLVDITSLGEGNSLPLTSNGPYLDVEGLTESLFSAHKDGYPEHEQASFIQLYQAKHNTYYALMAELRTESQQMSKSSGTIGHSKGAAASSHNRCLNQVGSMSSLTMLGSSFVACASLGFAFKGLNDKRRDSAEKKLERLNFKDTVEGFIGVLSVHAEVQKLRDLHQAEMWKKLKKESTPKLLTNL</sequence>
<accession>A0AAW1VPS3</accession>
<feature type="domain" description="Exocyst complex component Sec10-like alpha-helical bundle" evidence="1">
    <location>
        <begin position="1"/>
        <end position="96"/>
    </location>
</feature>
<dbReference type="EMBL" id="JBEDUW010000007">
    <property type="protein sequence ID" value="KAK9910359.1"/>
    <property type="molecule type" value="Genomic_DNA"/>
</dbReference>
<dbReference type="InterPro" id="IPR048627">
    <property type="entry name" value="Sec10_HB"/>
</dbReference>
<comment type="caution">
    <text evidence="2">The sequence shown here is derived from an EMBL/GenBank/DDBJ whole genome shotgun (WGS) entry which is preliminary data.</text>
</comment>
<proteinExistence type="predicted"/>
<evidence type="ECO:0000313" key="2">
    <source>
        <dbReference type="EMBL" id="KAK9910359.1"/>
    </source>
</evidence>
<evidence type="ECO:0000313" key="3">
    <source>
        <dbReference type="Proteomes" id="UP001457282"/>
    </source>
</evidence>
<protein>
    <recommendedName>
        <fullName evidence="1">Exocyst complex component Sec10-like alpha-helical bundle domain-containing protein</fullName>
    </recommendedName>
</protein>
<dbReference type="PANTHER" id="PTHR12100">
    <property type="entry name" value="SEC10"/>
    <property type="match status" value="1"/>
</dbReference>
<dbReference type="GO" id="GO:0006887">
    <property type="term" value="P:exocytosis"/>
    <property type="evidence" value="ECO:0007669"/>
    <property type="project" value="TreeGrafter"/>
</dbReference>
<dbReference type="PANTHER" id="PTHR12100:SF0">
    <property type="entry name" value="EXOCYST COMPLEX COMPONENT 5"/>
    <property type="match status" value="1"/>
</dbReference>
<dbReference type="InterPro" id="IPR009976">
    <property type="entry name" value="Sec10-like"/>
</dbReference>
<dbReference type="GO" id="GO:0006893">
    <property type="term" value="P:Golgi to plasma membrane transport"/>
    <property type="evidence" value="ECO:0007669"/>
    <property type="project" value="TreeGrafter"/>
</dbReference>
<gene>
    <name evidence="2" type="ORF">M0R45_034325</name>
</gene>
<evidence type="ECO:0000259" key="1">
    <source>
        <dbReference type="Pfam" id="PF07393"/>
    </source>
</evidence>
<keyword evidence="3" id="KW-1185">Reference proteome</keyword>